<evidence type="ECO:0000256" key="1">
    <source>
        <dbReference type="SAM" id="SignalP"/>
    </source>
</evidence>
<reference evidence="3 4" key="1">
    <citation type="submission" date="2020-05" db="EMBL/GenBank/DDBJ databases">
        <title>Draft genome sequence of Mycobacterium hippocampi DL, isolated from European seabass, Dicentrarchus labrax, reared in fish farms.</title>
        <authorList>
            <person name="Stathopoulou P."/>
            <person name="Asimakis E."/>
            <person name="Tzokas K."/>
            <person name="Batargias C."/>
            <person name="Tsiamis G."/>
        </authorList>
    </citation>
    <scope>NUCLEOTIDE SEQUENCE [LARGE SCALE GENOMIC DNA]</scope>
    <source>
        <strain evidence="3 4">DL</strain>
    </source>
</reference>
<gene>
    <name evidence="3" type="ORF">HLY00_3027</name>
</gene>
<dbReference type="InterPro" id="IPR026954">
    <property type="entry name" value="PknH-like_Extracell"/>
</dbReference>
<sequence length="220" mass="23298">MRPVTLVRMTARGYVLALSAVAVLVAGCTHVVDGTATRSVPGIDEDSRSPVDVDTVLLERAQMQAITGAGEDLTPIPGMDSKVPVDIDMMLESVPPQCQWVFAETQIFGSEVEEFHKSTFQNPPRGGLISQAAAGYRDAGVAQQVFDDLIDRIGECDSTTSGPAIVGDVTTTADSAVIRPGSCGRDYRVKSVVLVEVTFCAFPDSVPEIVMTNILANVPG</sequence>
<organism evidence="3 4">
    <name type="scientific">Mycolicibacterium hippocampi</name>
    <dbReference type="NCBI Taxonomy" id="659824"/>
    <lineage>
        <taxon>Bacteria</taxon>
        <taxon>Bacillati</taxon>
        <taxon>Actinomycetota</taxon>
        <taxon>Actinomycetes</taxon>
        <taxon>Mycobacteriales</taxon>
        <taxon>Mycobacteriaceae</taxon>
        <taxon>Mycolicibacterium</taxon>
    </lineage>
</organism>
<evidence type="ECO:0000313" key="4">
    <source>
        <dbReference type="Proteomes" id="UP000570517"/>
    </source>
</evidence>
<feature type="chain" id="PRO_5032855160" evidence="1">
    <location>
        <begin position="32"/>
        <end position="220"/>
    </location>
</feature>
<evidence type="ECO:0000259" key="2">
    <source>
        <dbReference type="Pfam" id="PF14032"/>
    </source>
</evidence>
<keyword evidence="4" id="KW-1185">Reference proteome</keyword>
<evidence type="ECO:0000313" key="3">
    <source>
        <dbReference type="EMBL" id="NVN53931.1"/>
    </source>
</evidence>
<keyword evidence="3" id="KW-0449">Lipoprotein</keyword>
<comment type="caution">
    <text evidence="3">The sequence shown here is derived from an EMBL/GenBank/DDBJ whole genome shotgun (WGS) entry which is preliminary data.</text>
</comment>
<dbReference type="Gene3D" id="3.40.1000.70">
    <property type="entry name" value="PknH-like extracellular domain"/>
    <property type="match status" value="1"/>
</dbReference>
<dbReference type="AlphaFoldDB" id="A0A850PUB8"/>
<dbReference type="Proteomes" id="UP000570517">
    <property type="component" value="Unassembled WGS sequence"/>
</dbReference>
<feature type="domain" description="PknH-like extracellular" evidence="2">
    <location>
        <begin position="52"/>
        <end position="205"/>
    </location>
</feature>
<feature type="signal peptide" evidence="1">
    <location>
        <begin position="1"/>
        <end position="31"/>
    </location>
</feature>
<protein>
    <submittedName>
        <fullName evidence="3">Lipoprotein LpqQ</fullName>
    </submittedName>
</protein>
<dbReference type="Pfam" id="PF14032">
    <property type="entry name" value="PknH_C"/>
    <property type="match status" value="1"/>
</dbReference>
<keyword evidence="1" id="KW-0732">Signal</keyword>
<dbReference type="EMBL" id="JABFYL010000050">
    <property type="protein sequence ID" value="NVN53931.1"/>
    <property type="molecule type" value="Genomic_DNA"/>
</dbReference>
<dbReference type="PROSITE" id="PS51257">
    <property type="entry name" value="PROKAR_LIPOPROTEIN"/>
    <property type="match status" value="1"/>
</dbReference>
<name>A0A850PUB8_9MYCO</name>
<dbReference type="InterPro" id="IPR038232">
    <property type="entry name" value="PknH-like_Extracell_sf"/>
</dbReference>
<proteinExistence type="predicted"/>
<accession>A0A850PUB8</accession>